<accession>A0A183STH9</accession>
<dbReference type="AlphaFoldDB" id="A0A183STH9"/>
<name>A0A183STH9_SCHSO</name>
<proteinExistence type="predicted"/>
<gene>
    <name evidence="1" type="ORF">SSLN_LOCUS7527</name>
</gene>
<reference evidence="1 2" key="2">
    <citation type="submission" date="2018-11" db="EMBL/GenBank/DDBJ databases">
        <authorList>
            <consortium name="Pathogen Informatics"/>
        </authorList>
    </citation>
    <scope>NUCLEOTIDE SEQUENCE [LARGE SCALE GENOMIC DNA]</scope>
    <source>
        <strain evidence="1 2">NST_G2</strain>
    </source>
</reference>
<evidence type="ECO:0000313" key="1">
    <source>
        <dbReference type="EMBL" id="VDL93912.1"/>
    </source>
</evidence>
<dbReference type="WBParaSite" id="SSLN_0000780901-mRNA-1">
    <property type="protein sequence ID" value="SSLN_0000780901-mRNA-1"/>
    <property type="gene ID" value="SSLN_0000780901"/>
</dbReference>
<evidence type="ECO:0000313" key="2">
    <source>
        <dbReference type="Proteomes" id="UP000275846"/>
    </source>
</evidence>
<sequence length="92" mass="10854">MDLRTDATKAAFFRCRCLVKQQPREMKDAWMVRKVEEIKGYADRNEMKNFFEAIYGPYIEGNAALLSPDGTTLLREESQILKRWAEHFRSVH</sequence>
<reference evidence="3" key="1">
    <citation type="submission" date="2016-06" db="UniProtKB">
        <authorList>
            <consortium name="WormBaseParasite"/>
        </authorList>
    </citation>
    <scope>IDENTIFICATION</scope>
</reference>
<dbReference type="EMBL" id="UYSU01034186">
    <property type="protein sequence ID" value="VDL93912.1"/>
    <property type="molecule type" value="Genomic_DNA"/>
</dbReference>
<protein>
    <submittedName>
        <fullName evidence="1 3">Uncharacterized protein</fullName>
    </submittedName>
</protein>
<organism evidence="3">
    <name type="scientific">Schistocephalus solidus</name>
    <name type="common">Tapeworm</name>
    <dbReference type="NCBI Taxonomy" id="70667"/>
    <lineage>
        <taxon>Eukaryota</taxon>
        <taxon>Metazoa</taxon>
        <taxon>Spiralia</taxon>
        <taxon>Lophotrochozoa</taxon>
        <taxon>Platyhelminthes</taxon>
        <taxon>Cestoda</taxon>
        <taxon>Eucestoda</taxon>
        <taxon>Diphyllobothriidea</taxon>
        <taxon>Diphyllobothriidae</taxon>
        <taxon>Schistocephalus</taxon>
    </lineage>
</organism>
<dbReference type="Proteomes" id="UP000275846">
    <property type="component" value="Unassembled WGS sequence"/>
</dbReference>
<dbReference type="OrthoDB" id="425681at2759"/>
<evidence type="ECO:0000313" key="3">
    <source>
        <dbReference type="WBParaSite" id="SSLN_0000780901-mRNA-1"/>
    </source>
</evidence>
<keyword evidence="2" id="KW-1185">Reference proteome</keyword>